<evidence type="ECO:0000313" key="2">
    <source>
        <dbReference type="EMBL" id="SLM47328.1"/>
    </source>
</evidence>
<dbReference type="Proteomes" id="UP000192042">
    <property type="component" value="Chromosome I"/>
</dbReference>
<keyword evidence="2" id="KW-0540">Nuclease</keyword>
<protein>
    <submittedName>
        <fullName evidence="2">Endonuclease/exonuclease/phosphatase</fullName>
    </submittedName>
</protein>
<dbReference type="EMBL" id="LT828648">
    <property type="protein sequence ID" value="SLM47328.1"/>
    <property type="molecule type" value="Genomic_DNA"/>
</dbReference>
<organism evidence="2 3">
    <name type="scientific">Nitrospira japonica</name>
    <dbReference type="NCBI Taxonomy" id="1325564"/>
    <lineage>
        <taxon>Bacteria</taxon>
        <taxon>Pseudomonadati</taxon>
        <taxon>Nitrospirota</taxon>
        <taxon>Nitrospiria</taxon>
        <taxon>Nitrospirales</taxon>
        <taxon>Nitrospiraceae</taxon>
        <taxon>Nitrospira</taxon>
    </lineage>
</organism>
<dbReference type="PANTHER" id="PTHR14859:SF15">
    <property type="entry name" value="ENDONUCLEASE_EXONUCLEASE_PHOSPHATASE DOMAIN-CONTAINING PROTEIN"/>
    <property type="match status" value="1"/>
</dbReference>
<dbReference type="Pfam" id="PF03372">
    <property type="entry name" value="Exo_endo_phos"/>
    <property type="match status" value="1"/>
</dbReference>
<feature type="domain" description="Endonuclease/exonuclease/phosphatase" evidence="1">
    <location>
        <begin position="6"/>
        <end position="215"/>
    </location>
</feature>
<dbReference type="GO" id="GO:0016020">
    <property type="term" value="C:membrane"/>
    <property type="evidence" value="ECO:0007669"/>
    <property type="project" value="GOC"/>
</dbReference>
<dbReference type="InterPro" id="IPR005135">
    <property type="entry name" value="Endo/exonuclease/phosphatase"/>
</dbReference>
<dbReference type="PANTHER" id="PTHR14859">
    <property type="entry name" value="CALCOFLUOR WHITE HYPERSENSITIVE PROTEIN PRECURSOR"/>
    <property type="match status" value="1"/>
</dbReference>
<dbReference type="SUPFAM" id="SSF56219">
    <property type="entry name" value="DNase I-like"/>
    <property type="match status" value="1"/>
</dbReference>
<reference evidence="2 3" key="1">
    <citation type="submission" date="2017-03" db="EMBL/GenBank/DDBJ databases">
        <authorList>
            <person name="Afonso C.L."/>
            <person name="Miller P.J."/>
            <person name="Scott M.A."/>
            <person name="Spackman E."/>
            <person name="Goraichik I."/>
            <person name="Dimitrov K.M."/>
            <person name="Suarez D.L."/>
            <person name="Swayne D.E."/>
        </authorList>
    </citation>
    <scope>NUCLEOTIDE SEQUENCE [LARGE SCALE GENOMIC DNA]</scope>
    <source>
        <strain evidence="2">Genome sequencing of Nitrospira japonica strain NJ11</strain>
    </source>
</reference>
<keyword evidence="2" id="KW-0255">Endonuclease</keyword>
<sequence>MRLTLATYNIHGCIGRDGRYAPERIRDVILELDADVVAIQEIDAPERHGLELAYWLGKESKLRVIAGPTLLERKGHHGNAVLTRCQYDDIRLVDLSRPHREPRGAIDLDLRCSGATIQVIATHLGLQTKERRVQVQWLLERVGQNCVLMGDFNEWWLWGFPLRRIKAAFASSPALPTFPSARPVFALDRIWIKPPASFVSLGVHRTRLSAIASDHLPLKAVVEWPLRETEPVPEEQRSTHAPASEQ</sequence>
<dbReference type="Gene3D" id="3.60.10.10">
    <property type="entry name" value="Endonuclease/exonuclease/phosphatase"/>
    <property type="match status" value="1"/>
</dbReference>
<gene>
    <name evidence="2" type="ORF">NSJP_1156</name>
</gene>
<dbReference type="GO" id="GO:0004519">
    <property type="term" value="F:endonuclease activity"/>
    <property type="evidence" value="ECO:0007669"/>
    <property type="project" value="UniProtKB-KW"/>
</dbReference>
<dbReference type="InterPro" id="IPR036691">
    <property type="entry name" value="Endo/exonu/phosph_ase_sf"/>
</dbReference>
<dbReference type="RefSeq" id="WP_172834180.1">
    <property type="nucleotide sequence ID" value="NZ_LT828648.1"/>
</dbReference>
<evidence type="ECO:0000313" key="3">
    <source>
        <dbReference type="Proteomes" id="UP000192042"/>
    </source>
</evidence>
<dbReference type="GO" id="GO:0004527">
    <property type="term" value="F:exonuclease activity"/>
    <property type="evidence" value="ECO:0007669"/>
    <property type="project" value="UniProtKB-KW"/>
</dbReference>
<keyword evidence="2" id="KW-0378">Hydrolase</keyword>
<name>A0A1W1I2U9_9BACT</name>
<proteinExistence type="predicted"/>
<keyword evidence="2" id="KW-0269">Exonuclease</keyword>
<dbReference type="KEGG" id="nja:NSJP_1156"/>
<keyword evidence="3" id="KW-1185">Reference proteome</keyword>
<dbReference type="InterPro" id="IPR051916">
    <property type="entry name" value="GPI-anchor_lipid_remodeler"/>
</dbReference>
<dbReference type="GO" id="GO:0006506">
    <property type="term" value="P:GPI anchor biosynthetic process"/>
    <property type="evidence" value="ECO:0007669"/>
    <property type="project" value="TreeGrafter"/>
</dbReference>
<dbReference type="STRING" id="1325564.NSJP_1156"/>
<dbReference type="AlphaFoldDB" id="A0A1W1I2U9"/>
<evidence type="ECO:0000259" key="1">
    <source>
        <dbReference type="Pfam" id="PF03372"/>
    </source>
</evidence>
<accession>A0A1W1I2U9</accession>